<evidence type="ECO:0000256" key="1">
    <source>
        <dbReference type="SAM" id="SignalP"/>
    </source>
</evidence>
<proteinExistence type="predicted"/>
<evidence type="ECO:0008006" key="4">
    <source>
        <dbReference type="Google" id="ProtNLM"/>
    </source>
</evidence>
<accession>A0A1H2UI31</accession>
<dbReference type="AlphaFoldDB" id="A0A1H2UI31"/>
<dbReference type="Proteomes" id="UP000182379">
    <property type="component" value="Unassembled WGS sequence"/>
</dbReference>
<feature type="chain" id="PRO_5038704261" description="Lipoprotein" evidence="1">
    <location>
        <begin position="26"/>
        <end position="171"/>
    </location>
</feature>
<organism evidence="2 3">
    <name type="scientific">Acidaminococcus fermentans</name>
    <dbReference type="NCBI Taxonomy" id="905"/>
    <lineage>
        <taxon>Bacteria</taxon>
        <taxon>Bacillati</taxon>
        <taxon>Bacillota</taxon>
        <taxon>Negativicutes</taxon>
        <taxon>Acidaminococcales</taxon>
        <taxon>Acidaminococcaceae</taxon>
        <taxon>Acidaminococcus</taxon>
    </lineage>
</organism>
<gene>
    <name evidence="2" type="ORF">SAMN05216495_102204</name>
</gene>
<keyword evidence="1" id="KW-0732">Signal</keyword>
<dbReference type="EMBL" id="FNOP01000002">
    <property type="protein sequence ID" value="SDW55174.1"/>
    <property type="molecule type" value="Genomic_DNA"/>
</dbReference>
<evidence type="ECO:0000313" key="2">
    <source>
        <dbReference type="EMBL" id="SDW55174.1"/>
    </source>
</evidence>
<name>A0A1H2UI31_ACIFE</name>
<sequence>MDGSIKKRAAWGLLVLLLGAAPALACERDLPHRHEWPGGVSEPRPLAPGALRHQLQILLANREQWDRVPQWDGLVNIAVLDMDWNGELEILVNAEGEGRDQCYEVQPETGKLKKIPEQQLYRSLNNLLRAPAWFTIMPEKRQDWLQKDPAHVIHMLRDSYENYAGIKEGFG</sequence>
<dbReference type="RefSeq" id="WP_074704570.1">
    <property type="nucleotide sequence ID" value="NZ_DCJM01000025.1"/>
</dbReference>
<comment type="caution">
    <text evidence="2">The sequence shown here is derived from an EMBL/GenBank/DDBJ whole genome shotgun (WGS) entry which is preliminary data.</text>
</comment>
<protein>
    <recommendedName>
        <fullName evidence="4">Lipoprotein</fullName>
    </recommendedName>
</protein>
<reference evidence="2 3" key="1">
    <citation type="submission" date="2016-10" db="EMBL/GenBank/DDBJ databases">
        <authorList>
            <person name="Varghese N."/>
            <person name="Submissions S."/>
        </authorList>
    </citation>
    <scope>NUCLEOTIDE SEQUENCE [LARGE SCALE GENOMIC DNA]</scope>
    <source>
        <strain evidence="2 3">WCC6</strain>
    </source>
</reference>
<evidence type="ECO:0000313" key="3">
    <source>
        <dbReference type="Proteomes" id="UP000182379"/>
    </source>
</evidence>
<feature type="signal peptide" evidence="1">
    <location>
        <begin position="1"/>
        <end position="25"/>
    </location>
</feature>